<dbReference type="AlphaFoldDB" id="A0A369TD65"/>
<keyword evidence="7" id="KW-1185">Reference proteome</keyword>
<keyword evidence="2" id="KW-0808">Transferase</keyword>
<name>A0A369TD65_9PROT</name>
<comment type="caution">
    <text evidence="6">The sequence shown here is derived from an EMBL/GenBank/DDBJ whole genome shotgun (WGS) entry which is preliminary data.</text>
</comment>
<dbReference type="GO" id="GO:0032259">
    <property type="term" value="P:methylation"/>
    <property type="evidence" value="ECO:0007669"/>
    <property type="project" value="UniProtKB-KW"/>
</dbReference>
<dbReference type="InterPro" id="IPR019614">
    <property type="entry name" value="SAM-dep_methyl-trfase"/>
</dbReference>
<reference evidence="6 7" key="1">
    <citation type="submission" date="2018-07" db="EMBL/GenBank/DDBJ databases">
        <title>Venubactetium sediminum gen. nov., sp. nov., isolated from a marine solar saltern.</title>
        <authorList>
            <person name="Wang S."/>
        </authorList>
    </citation>
    <scope>NUCLEOTIDE SEQUENCE [LARGE SCALE GENOMIC DNA]</scope>
    <source>
        <strain evidence="6 7">WD2A32</strain>
    </source>
</reference>
<dbReference type="Gene3D" id="2.60.40.1180">
    <property type="entry name" value="Golgi alpha-mannosidase II"/>
    <property type="match status" value="1"/>
</dbReference>
<keyword evidence="1" id="KW-0489">Methyltransferase</keyword>
<feature type="compositionally biased region" description="Basic and acidic residues" evidence="4">
    <location>
        <begin position="1"/>
        <end position="20"/>
    </location>
</feature>
<dbReference type="InterPro" id="IPR029063">
    <property type="entry name" value="SAM-dependent_MTases_sf"/>
</dbReference>
<dbReference type="EMBL" id="QPMH01000003">
    <property type="protein sequence ID" value="RDD63228.1"/>
    <property type="molecule type" value="Genomic_DNA"/>
</dbReference>
<sequence>MAETWRRHDSRNPAKRDQAHHLPRQRGGEGGARPAPEEIPRADRPVHRRGASHPLRGGGSGSPDRDPGDPAADARASRRPAAGAGVPGRRRPSPGSDGGGTRQGRAKGEPARCRRRVPAALGGAFRHRCARRLLLGGAGGDPRSRQPRHHPAHLRFHRRAGRHPAGPVVRPLFPGGRARQHGFRLRPASGACLVRRLHGLAARAGGHHGRRIAERRRRLSEGALRAPDLRADGERAVRPAGPLRGRVRPAGEDSDAGTGGFAECGHRRLAAALRSLQPGPAAGMTGAHREITPVVLTADGWADYRLLDSGAGRKLERYGPHTVIRPEPQAIWRPALDDAAWDAADASFEGTDESASRWSFKGEPPQAWEMQYRGTAFEARFTPFRHLGVFPEQATQWDWITARLEERPRPAKVLNLFAYTGVASLIAARAGAQVTHLDASKKAITWANRNQELARLEEAPIRWICDDALKFLRREVRRGNRYDGVILDPPKYGRGTKGEVWRLFEDLPELLSLCRAVLSDDPLFLVATVYAIRMSSQSLHFGLAEALADLPGTLESGEMAVRDHAGRVLSSAIFSRWMG</sequence>
<evidence type="ECO:0000256" key="1">
    <source>
        <dbReference type="ARBA" id="ARBA00022603"/>
    </source>
</evidence>
<dbReference type="Pfam" id="PF10672">
    <property type="entry name" value="Methyltrans_SAM"/>
    <property type="match status" value="1"/>
</dbReference>
<evidence type="ECO:0000256" key="3">
    <source>
        <dbReference type="ARBA" id="ARBA00022691"/>
    </source>
</evidence>
<dbReference type="CDD" id="cd02440">
    <property type="entry name" value="AdoMet_MTases"/>
    <property type="match status" value="1"/>
</dbReference>
<dbReference type="SUPFAM" id="SSF53335">
    <property type="entry name" value="S-adenosyl-L-methionine-dependent methyltransferases"/>
    <property type="match status" value="1"/>
</dbReference>
<evidence type="ECO:0000256" key="4">
    <source>
        <dbReference type="SAM" id="MobiDB-lite"/>
    </source>
</evidence>
<accession>A0A369TD65</accession>
<feature type="compositionally biased region" description="Basic and acidic residues" evidence="4">
    <location>
        <begin position="35"/>
        <end position="45"/>
    </location>
</feature>
<feature type="region of interest" description="Disordered" evidence="4">
    <location>
        <begin position="1"/>
        <end position="115"/>
    </location>
</feature>
<dbReference type="InterPro" id="IPR013780">
    <property type="entry name" value="Glyco_hydro_b"/>
</dbReference>
<dbReference type="Proteomes" id="UP000253941">
    <property type="component" value="Unassembled WGS sequence"/>
</dbReference>
<dbReference type="Gene3D" id="3.40.50.150">
    <property type="entry name" value="Vaccinia Virus protein VP39"/>
    <property type="match status" value="1"/>
</dbReference>
<keyword evidence="3" id="KW-0949">S-adenosyl-L-methionine</keyword>
<dbReference type="PANTHER" id="PTHR43042:SF2">
    <property type="entry name" value="SAM-DEPENDENT METHYLTRANSFERASE"/>
    <property type="match status" value="1"/>
</dbReference>
<feature type="compositionally biased region" description="Low complexity" evidence="4">
    <location>
        <begin position="69"/>
        <end position="84"/>
    </location>
</feature>
<dbReference type="PANTHER" id="PTHR43042">
    <property type="entry name" value="SAM-DEPENDENT METHYLTRANSFERASE"/>
    <property type="match status" value="1"/>
</dbReference>
<evidence type="ECO:0000313" key="7">
    <source>
        <dbReference type="Proteomes" id="UP000253941"/>
    </source>
</evidence>
<organism evidence="6 7">
    <name type="scientific">Ferruginivarius sediminum</name>
    <dbReference type="NCBI Taxonomy" id="2661937"/>
    <lineage>
        <taxon>Bacteria</taxon>
        <taxon>Pseudomonadati</taxon>
        <taxon>Pseudomonadota</taxon>
        <taxon>Alphaproteobacteria</taxon>
        <taxon>Rhodospirillales</taxon>
        <taxon>Rhodospirillaceae</taxon>
        <taxon>Ferruginivarius</taxon>
    </lineage>
</organism>
<feature type="domain" description="S-adenosylmethionine-dependent methyltransferase" evidence="5">
    <location>
        <begin position="353"/>
        <end position="516"/>
    </location>
</feature>
<evidence type="ECO:0000259" key="5">
    <source>
        <dbReference type="Pfam" id="PF10672"/>
    </source>
</evidence>
<protein>
    <recommendedName>
        <fullName evidence="5">S-adenosylmethionine-dependent methyltransferase domain-containing protein</fullName>
    </recommendedName>
</protein>
<proteinExistence type="predicted"/>
<dbReference type="GO" id="GO:0008168">
    <property type="term" value="F:methyltransferase activity"/>
    <property type="evidence" value="ECO:0007669"/>
    <property type="project" value="UniProtKB-KW"/>
</dbReference>
<gene>
    <name evidence="6" type="ORF">DRB17_05390</name>
</gene>
<evidence type="ECO:0000313" key="6">
    <source>
        <dbReference type="EMBL" id="RDD63228.1"/>
    </source>
</evidence>
<evidence type="ECO:0000256" key="2">
    <source>
        <dbReference type="ARBA" id="ARBA00022679"/>
    </source>
</evidence>